<sequence length="122" mass="12827">MDRVTEGHDVQPSSARERAVLVSVGWHALVLAASLANAYLVPWDTTACDDESGFCVTASDVMHILLFLSVPFLVVSFLVSRLLAVPLSRRFRSAAVAGTLSALAGLLATALGAAVLLAAYRS</sequence>
<dbReference type="RefSeq" id="WP_317792464.1">
    <property type="nucleotide sequence ID" value="NZ_AP028461.1"/>
</dbReference>
<gene>
    <name evidence="2" type="ORF">ACFQ5G_28810</name>
</gene>
<keyword evidence="1" id="KW-0472">Membrane</keyword>
<reference evidence="3" key="1">
    <citation type="journal article" date="2019" name="Int. J. Syst. Evol. Microbiol.">
        <title>The Global Catalogue of Microorganisms (GCM) 10K type strain sequencing project: providing services to taxonomists for standard genome sequencing and annotation.</title>
        <authorList>
            <consortium name="The Broad Institute Genomics Platform"/>
            <consortium name="The Broad Institute Genome Sequencing Center for Infectious Disease"/>
            <person name="Wu L."/>
            <person name="Ma J."/>
        </authorList>
    </citation>
    <scope>NUCLEOTIDE SEQUENCE [LARGE SCALE GENOMIC DNA]</scope>
    <source>
        <strain evidence="3">CCM 7526</strain>
    </source>
</reference>
<evidence type="ECO:0000313" key="2">
    <source>
        <dbReference type="EMBL" id="MFD1369356.1"/>
    </source>
</evidence>
<evidence type="ECO:0000313" key="3">
    <source>
        <dbReference type="Proteomes" id="UP001597183"/>
    </source>
</evidence>
<feature type="transmembrane region" description="Helical" evidence="1">
    <location>
        <begin position="20"/>
        <end position="41"/>
    </location>
</feature>
<organism evidence="2 3">
    <name type="scientific">Actinoplanes sichuanensis</name>
    <dbReference type="NCBI Taxonomy" id="512349"/>
    <lineage>
        <taxon>Bacteria</taxon>
        <taxon>Bacillati</taxon>
        <taxon>Actinomycetota</taxon>
        <taxon>Actinomycetes</taxon>
        <taxon>Micromonosporales</taxon>
        <taxon>Micromonosporaceae</taxon>
        <taxon>Actinoplanes</taxon>
    </lineage>
</organism>
<proteinExistence type="predicted"/>
<dbReference type="EMBL" id="JBHTMK010000040">
    <property type="protein sequence ID" value="MFD1369356.1"/>
    <property type="molecule type" value="Genomic_DNA"/>
</dbReference>
<keyword evidence="3" id="KW-1185">Reference proteome</keyword>
<dbReference type="Proteomes" id="UP001597183">
    <property type="component" value="Unassembled WGS sequence"/>
</dbReference>
<protein>
    <submittedName>
        <fullName evidence="2">Uncharacterized protein</fullName>
    </submittedName>
</protein>
<keyword evidence="1" id="KW-0812">Transmembrane</keyword>
<comment type="caution">
    <text evidence="2">The sequence shown here is derived from an EMBL/GenBank/DDBJ whole genome shotgun (WGS) entry which is preliminary data.</text>
</comment>
<feature type="transmembrane region" description="Helical" evidence="1">
    <location>
        <begin position="96"/>
        <end position="120"/>
    </location>
</feature>
<accession>A0ABW4AF54</accession>
<name>A0ABW4AF54_9ACTN</name>
<evidence type="ECO:0000256" key="1">
    <source>
        <dbReference type="SAM" id="Phobius"/>
    </source>
</evidence>
<feature type="transmembrane region" description="Helical" evidence="1">
    <location>
        <begin position="61"/>
        <end position="84"/>
    </location>
</feature>
<keyword evidence="1" id="KW-1133">Transmembrane helix</keyword>